<sequence>MQKTLRVPVRPLIDDLAPMSSLRVEYENGSPAFLKQIDWLNAHGFTYIRRTRGDGDCFYRSFGFTYVERLLQSPDRELAVSRSLKSLQSTNQKLESAGIQALVFEDFLDVFTSLIEGIVKPGNEGGTLNAEGLLKAFQSDEGRLISNATVMYLRLLTSAQILLDRDFFQSFVVHPDTKEPMDVDSFCANFVQALGKEADNVEMNALCSALELNLDVAYLNGGRTGVVDFIEFRSDANPEADPLMLLYRPGHYDILVRAS</sequence>
<dbReference type="InterPro" id="IPR042467">
    <property type="entry name" value="Peptidase_C65_otubain_sub2"/>
</dbReference>
<dbReference type="GO" id="GO:0004843">
    <property type="term" value="F:cysteine-type deubiquitinase activity"/>
    <property type="evidence" value="ECO:0007669"/>
    <property type="project" value="UniProtKB-EC"/>
</dbReference>
<dbReference type="Gene3D" id="1.20.1300.20">
    <property type="entry name" value="Peptidase C65 Otubain, subdomain 2"/>
    <property type="match status" value="1"/>
</dbReference>
<feature type="domain" description="OTU" evidence="7">
    <location>
        <begin position="46"/>
        <end position="258"/>
    </location>
</feature>
<dbReference type="GO" id="GO:0006508">
    <property type="term" value="P:proteolysis"/>
    <property type="evidence" value="ECO:0007669"/>
    <property type="project" value="UniProtKB-KW"/>
</dbReference>
<dbReference type="Pfam" id="PF10275">
    <property type="entry name" value="Peptidase_C65"/>
    <property type="match status" value="1"/>
</dbReference>
<evidence type="ECO:0000259" key="7">
    <source>
        <dbReference type="PROSITE" id="PS50802"/>
    </source>
</evidence>
<name>A0A5C3LYY3_9AGAR</name>
<dbReference type="InterPro" id="IPR038765">
    <property type="entry name" value="Papain-like_cys_pep_sf"/>
</dbReference>
<dbReference type="SUPFAM" id="SSF54001">
    <property type="entry name" value="Cysteine proteinases"/>
    <property type="match status" value="1"/>
</dbReference>
<evidence type="ECO:0000256" key="1">
    <source>
        <dbReference type="ARBA" id="ARBA00000707"/>
    </source>
</evidence>
<evidence type="ECO:0000256" key="3">
    <source>
        <dbReference type="ARBA" id="ARBA00022670"/>
    </source>
</evidence>
<dbReference type="Gene3D" id="3.30.200.60">
    <property type="entry name" value="Peptidase C65 Otubain, subdomain 1"/>
    <property type="match status" value="1"/>
</dbReference>
<dbReference type="OrthoDB" id="18915at2759"/>
<dbReference type="GO" id="GO:0005634">
    <property type="term" value="C:nucleus"/>
    <property type="evidence" value="ECO:0007669"/>
    <property type="project" value="TreeGrafter"/>
</dbReference>
<keyword evidence="9" id="KW-1185">Reference proteome</keyword>
<dbReference type="PANTHER" id="PTHR12931">
    <property type="entry name" value="UBIQUITIN THIOLESTERASE PROTEIN OTUB"/>
    <property type="match status" value="1"/>
</dbReference>
<proteinExistence type="predicted"/>
<dbReference type="CDD" id="cd22749">
    <property type="entry name" value="Otubain_C65"/>
    <property type="match status" value="1"/>
</dbReference>
<evidence type="ECO:0000313" key="8">
    <source>
        <dbReference type="EMBL" id="TFK37623.1"/>
    </source>
</evidence>
<dbReference type="STRING" id="68775.A0A5C3LYY3"/>
<dbReference type="EMBL" id="ML213607">
    <property type="protein sequence ID" value="TFK37623.1"/>
    <property type="molecule type" value="Genomic_DNA"/>
</dbReference>
<comment type="catalytic activity">
    <reaction evidence="1">
        <text>Thiol-dependent hydrolysis of ester, thioester, amide, peptide and isopeptide bonds formed by the C-terminal Gly of ubiquitin (a 76-residue protein attached to proteins as an intracellular targeting signal).</text>
        <dbReference type="EC" id="3.4.19.12"/>
    </reaction>
</comment>
<dbReference type="InterPro" id="IPR003323">
    <property type="entry name" value="OTU_dom"/>
</dbReference>
<keyword evidence="4" id="KW-0833">Ubl conjugation pathway</keyword>
<evidence type="ECO:0000256" key="5">
    <source>
        <dbReference type="ARBA" id="ARBA00022801"/>
    </source>
</evidence>
<keyword evidence="6" id="KW-0788">Thiol protease</keyword>
<dbReference type="Proteomes" id="UP000308652">
    <property type="component" value="Unassembled WGS sequence"/>
</dbReference>
<protein>
    <recommendedName>
        <fullName evidence="2">ubiquitinyl hydrolase 1</fullName>
        <ecNumber evidence="2">3.4.19.12</ecNumber>
    </recommendedName>
</protein>
<dbReference type="GO" id="GO:0071108">
    <property type="term" value="P:protein K48-linked deubiquitination"/>
    <property type="evidence" value="ECO:0007669"/>
    <property type="project" value="TreeGrafter"/>
</dbReference>
<dbReference type="EC" id="3.4.19.12" evidence="2"/>
<reference evidence="8 9" key="1">
    <citation type="journal article" date="2019" name="Nat. Ecol. Evol.">
        <title>Megaphylogeny resolves global patterns of mushroom evolution.</title>
        <authorList>
            <person name="Varga T."/>
            <person name="Krizsan K."/>
            <person name="Foldi C."/>
            <person name="Dima B."/>
            <person name="Sanchez-Garcia M."/>
            <person name="Sanchez-Ramirez S."/>
            <person name="Szollosi G.J."/>
            <person name="Szarkandi J.G."/>
            <person name="Papp V."/>
            <person name="Albert L."/>
            <person name="Andreopoulos W."/>
            <person name="Angelini C."/>
            <person name="Antonin V."/>
            <person name="Barry K.W."/>
            <person name="Bougher N.L."/>
            <person name="Buchanan P."/>
            <person name="Buyck B."/>
            <person name="Bense V."/>
            <person name="Catcheside P."/>
            <person name="Chovatia M."/>
            <person name="Cooper J."/>
            <person name="Damon W."/>
            <person name="Desjardin D."/>
            <person name="Finy P."/>
            <person name="Geml J."/>
            <person name="Haridas S."/>
            <person name="Hughes K."/>
            <person name="Justo A."/>
            <person name="Karasinski D."/>
            <person name="Kautmanova I."/>
            <person name="Kiss B."/>
            <person name="Kocsube S."/>
            <person name="Kotiranta H."/>
            <person name="LaButti K.M."/>
            <person name="Lechner B.E."/>
            <person name="Liimatainen K."/>
            <person name="Lipzen A."/>
            <person name="Lukacs Z."/>
            <person name="Mihaltcheva S."/>
            <person name="Morgado L.N."/>
            <person name="Niskanen T."/>
            <person name="Noordeloos M.E."/>
            <person name="Ohm R.A."/>
            <person name="Ortiz-Santana B."/>
            <person name="Ovrebo C."/>
            <person name="Racz N."/>
            <person name="Riley R."/>
            <person name="Savchenko A."/>
            <person name="Shiryaev A."/>
            <person name="Soop K."/>
            <person name="Spirin V."/>
            <person name="Szebenyi C."/>
            <person name="Tomsovsky M."/>
            <person name="Tulloss R.E."/>
            <person name="Uehling J."/>
            <person name="Grigoriev I.V."/>
            <person name="Vagvolgyi C."/>
            <person name="Papp T."/>
            <person name="Martin F.M."/>
            <person name="Miettinen O."/>
            <person name="Hibbett D.S."/>
            <person name="Nagy L.G."/>
        </authorList>
    </citation>
    <scope>NUCLEOTIDE SEQUENCE [LARGE SCALE GENOMIC DNA]</scope>
    <source>
        <strain evidence="8 9">CBS 166.37</strain>
    </source>
</reference>
<evidence type="ECO:0000313" key="9">
    <source>
        <dbReference type="Proteomes" id="UP000308652"/>
    </source>
</evidence>
<keyword evidence="5" id="KW-0378">Hydrolase</keyword>
<evidence type="ECO:0000256" key="6">
    <source>
        <dbReference type="ARBA" id="ARBA00022807"/>
    </source>
</evidence>
<dbReference type="PANTHER" id="PTHR12931:SF15">
    <property type="entry name" value="UBIQUITIN THIOESTERASE OTUBAIN-LIKE"/>
    <property type="match status" value="1"/>
</dbReference>
<dbReference type="InterPro" id="IPR042468">
    <property type="entry name" value="Peptidase_C65_otubain_sub1"/>
</dbReference>
<gene>
    <name evidence="8" type="ORF">BDQ12DRAFT_699052</name>
</gene>
<keyword evidence="3" id="KW-0645">Protease</keyword>
<dbReference type="InterPro" id="IPR019400">
    <property type="entry name" value="Peptidase_C65_otubain"/>
</dbReference>
<dbReference type="GO" id="GO:0043130">
    <property type="term" value="F:ubiquitin binding"/>
    <property type="evidence" value="ECO:0007669"/>
    <property type="project" value="TreeGrafter"/>
</dbReference>
<dbReference type="AlphaFoldDB" id="A0A5C3LYY3"/>
<organism evidence="8 9">
    <name type="scientific">Crucibulum laeve</name>
    <dbReference type="NCBI Taxonomy" id="68775"/>
    <lineage>
        <taxon>Eukaryota</taxon>
        <taxon>Fungi</taxon>
        <taxon>Dikarya</taxon>
        <taxon>Basidiomycota</taxon>
        <taxon>Agaricomycotina</taxon>
        <taxon>Agaricomycetes</taxon>
        <taxon>Agaricomycetidae</taxon>
        <taxon>Agaricales</taxon>
        <taxon>Agaricineae</taxon>
        <taxon>Nidulariaceae</taxon>
        <taxon>Crucibulum</taxon>
    </lineage>
</organism>
<evidence type="ECO:0000256" key="2">
    <source>
        <dbReference type="ARBA" id="ARBA00012759"/>
    </source>
</evidence>
<accession>A0A5C3LYY3</accession>
<evidence type="ECO:0000256" key="4">
    <source>
        <dbReference type="ARBA" id="ARBA00022786"/>
    </source>
</evidence>
<dbReference type="PROSITE" id="PS50802">
    <property type="entry name" value="OTU"/>
    <property type="match status" value="1"/>
</dbReference>